<proteinExistence type="predicted"/>
<evidence type="ECO:0008006" key="4">
    <source>
        <dbReference type="Google" id="ProtNLM"/>
    </source>
</evidence>
<feature type="compositionally biased region" description="Acidic residues" evidence="1">
    <location>
        <begin position="778"/>
        <end position="788"/>
    </location>
</feature>
<evidence type="ECO:0000313" key="3">
    <source>
        <dbReference type="EMBL" id="CAD8896436.1"/>
    </source>
</evidence>
<protein>
    <recommendedName>
        <fullName evidence="4">PDZ domain-containing protein</fullName>
    </recommendedName>
</protein>
<evidence type="ECO:0000256" key="1">
    <source>
        <dbReference type="SAM" id="MobiDB-lite"/>
    </source>
</evidence>
<organism evidence="3">
    <name type="scientific">Corethron hystrix</name>
    <dbReference type="NCBI Taxonomy" id="216773"/>
    <lineage>
        <taxon>Eukaryota</taxon>
        <taxon>Sar</taxon>
        <taxon>Stramenopiles</taxon>
        <taxon>Ochrophyta</taxon>
        <taxon>Bacillariophyta</taxon>
        <taxon>Coscinodiscophyceae</taxon>
        <taxon>Corethrophycidae</taxon>
        <taxon>Corethrales</taxon>
        <taxon>Corethraceae</taxon>
        <taxon>Corethron</taxon>
    </lineage>
</organism>
<accession>A0A7S1BTQ2</accession>
<dbReference type="EMBL" id="HBFR01032526">
    <property type="protein sequence ID" value="CAD8896436.1"/>
    <property type="molecule type" value="Transcribed_RNA"/>
</dbReference>
<dbReference type="SUPFAM" id="SSF50156">
    <property type="entry name" value="PDZ domain-like"/>
    <property type="match status" value="1"/>
</dbReference>
<feature type="compositionally biased region" description="Low complexity" evidence="1">
    <location>
        <begin position="758"/>
        <end position="771"/>
    </location>
</feature>
<dbReference type="AlphaFoldDB" id="A0A7S1BTQ2"/>
<keyword evidence="2" id="KW-1133">Transmembrane helix</keyword>
<dbReference type="PANTHER" id="PTHR38909">
    <property type="entry name" value="G PROTEIN GAMMA DOMAIN-CONTAINING PROTEIN"/>
    <property type="match status" value="1"/>
</dbReference>
<sequence length="788" mass="88169">MFLGPLLIRSCAMAILVVNSPYTSQVGSVPSSLVFIKNPTDAVIVNHTSWSMKMKSTPLSSFPEKIFLPTGKPSIKTLRQTPTPSVPTSIPISVPRLVPTFHPSLPPTENPTSLPNVEQATLHIKDSTGPSPSFLTIPPTKTVIAQQIESQFFAQNKTESPTSLLISSLPVFESSGEKNAFLTGLNMKQTSLSYTTYLENEFSLKFSPTKSSFGPQEKSTITKLAKEHLDLYFQKVTKLNSESTFLHIIDLYISQQSFVEHNRRKLLGLSAANKNSTTVVFGAIISSLTTKEKIDSIIAASFEGEYMLEFLQNFAKQNDNALSQIEMIELVTDNVHLIHIVQRVKSDSIIEDNQTVILAVCITAGITTISVVLLLSIRRRRHLLFKPICDVNISDTLDMGNSFDTLPPNMKSPVCIFPKVLRTDSPNFTPPKQCNNTTVQMKDIFEKRNSSELELSQEQNDQLVRFVKKVSNLKEAEDLSIVPGLEYCKKKVNKHSALEAKKTPKEENFMKKEKNHDLKHFPIQPPDRDKSVKRPHFKLLPSKQPPASCYEVKEFVIKAPPGKLGILIDCPVKGGPCVIHGVKEDSPVAYKINRGDAVIKIDNYNVQKCNAVYISKLLSKRATNTCRHITVLRRMAQRKQKSYDNDIPCNDFKEKVKRSEYVHSLSGRENCNCDISYSSCMPSRVTRVNINKTVIAEDELVHGQKKKSPAEQVKGMDCIYNTAPVSKYNDLERTQKPQSRIHMKGYYSSLEHAPVQTSSSMSYPSSIESASMNYSSSSDEEVEVQLIT</sequence>
<feature type="transmembrane region" description="Helical" evidence="2">
    <location>
        <begin position="356"/>
        <end position="377"/>
    </location>
</feature>
<name>A0A7S1BTQ2_9STRA</name>
<dbReference type="PANTHER" id="PTHR38909:SF1">
    <property type="entry name" value="G PROTEIN GAMMA DOMAIN-CONTAINING PROTEIN"/>
    <property type="match status" value="1"/>
</dbReference>
<evidence type="ECO:0000256" key="2">
    <source>
        <dbReference type="SAM" id="Phobius"/>
    </source>
</evidence>
<reference evidence="3" key="1">
    <citation type="submission" date="2021-01" db="EMBL/GenBank/DDBJ databases">
        <authorList>
            <person name="Corre E."/>
            <person name="Pelletier E."/>
            <person name="Niang G."/>
            <person name="Scheremetjew M."/>
            <person name="Finn R."/>
            <person name="Kale V."/>
            <person name="Holt S."/>
            <person name="Cochrane G."/>
            <person name="Meng A."/>
            <person name="Brown T."/>
            <person name="Cohen L."/>
        </authorList>
    </citation>
    <scope>NUCLEOTIDE SEQUENCE</scope>
    <source>
        <strain evidence="3">308</strain>
    </source>
</reference>
<gene>
    <name evidence="3" type="ORF">CHYS00102_LOCUS23650</name>
</gene>
<keyword evidence="2" id="KW-0472">Membrane</keyword>
<feature type="region of interest" description="Disordered" evidence="1">
    <location>
        <begin position="757"/>
        <end position="788"/>
    </location>
</feature>
<dbReference type="InterPro" id="IPR036034">
    <property type="entry name" value="PDZ_sf"/>
</dbReference>
<keyword evidence="2" id="KW-0812">Transmembrane</keyword>